<protein>
    <submittedName>
        <fullName evidence="2">Uncharacterized protein</fullName>
    </submittedName>
</protein>
<name>A0A7W5B8Q6_9BURK</name>
<keyword evidence="3" id="KW-1185">Reference proteome</keyword>
<reference evidence="2 3" key="1">
    <citation type="submission" date="2020-08" db="EMBL/GenBank/DDBJ databases">
        <title>Genomic Encyclopedia of Type Strains, Phase III (KMG-III): the genomes of soil and plant-associated and newly described type strains.</title>
        <authorList>
            <person name="Whitman W."/>
        </authorList>
    </citation>
    <scope>NUCLEOTIDE SEQUENCE [LARGE SCALE GENOMIC DNA]</scope>
    <source>
        <strain evidence="2 3">CECT 8897</strain>
    </source>
</reference>
<evidence type="ECO:0000256" key="1">
    <source>
        <dbReference type="SAM" id="Phobius"/>
    </source>
</evidence>
<dbReference type="AlphaFoldDB" id="A0A7W5B8Q6"/>
<keyword evidence="1" id="KW-1133">Transmembrane helix</keyword>
<accession>A0A7W5B8Q6</accession>
<comment type="caution">
    <text evidence="2">The sequence shown here is derived from an EMBL/GenBank/DDBJ whole genome shotgun (WGS) entry which is preliminary data.</text>
</comment>
<gene>
    <name evidence="2" type="ORF">FHS03_001637</name>
</gene>
<organism evidence="2 3">
    <name type="scientific">Pseudoduganella violacea</name>
    <dbReference type="NCBI Taxonomy" id="1715466"/>
    <lineage>
        <taxon>Bacteria</taxon>
        <taxon>Pseudomonadati</taxon>
        <taxon>Pseudomonadota</taxon>
        <taxon>Betaproteobacteria</taxon>
        <taxon>Burkholderiales</taxon>
        <taxon>Oxalobacteraceae</taxon>
        <taxon>Telluria group</taxon>
        <taxon>Pseudoduganella</taxon>
    </lineage>
</organism>
<keyword evidence="1" id="KW-0812">Transmembrane</keyword>
<evidence type="ECO:0000313" key="2">
    <source>
        <dbReference type="EMBL" id="MBB3118606.1"/>
    </source>
</evidence>
<sequence>MRQDPVTASIGELLQKLKKVEHKMRSAGLPLCLARLPVWVLCLHYCVMMRGKTTRIRRIARRIESWLAAMHELVKKEEASRELLDIGKGMQDDIEATKRTLLALRELCVNIGEMFSGIGFRSRLLDWTQNGFLRVIDDSCSAAINLQNTLASHDARVLALLRQEQAQQLAAPA</sequence>
<proteinExistence type="predicted"/>
<dbReference type="RefSeq" id="WP_183440494.1">
    <property type="nucleotide sequence ID" value="NZ_JACHXD010000003.1"/>
</dbReference>
<dbReference type="Proteomes" id="UP000541535">
    <property type="component" value="Unassembled WGS sequence"/>
</dbReference>
<keyword evidence="1" id="KW-0472">Membrane</keyword>
<feature type="transmembrane region" description="Helical" evidence="1">
    <location>
        <begin position="27"/>
        <end position="48"/>
    </location>
</feature>
<evidence type="ECO:0000313" key="3">
    <source>
        <dbReference type="Proteomes" id="UP000541535"/>
    </source>
</evidence>
<dbReference type="EMBL" id="JACHXD010000003">
    <property type="protein sequence ID" value="MBB3118606.1"/>
    <property type="molecule type" value="Genomic_DNA"/>
</dbReference>